<dbReference type="AlphaFoldDB" id="A0AA51RWP2"/>
<accession>A0AA51RWP2</accession>
<proteinExistence type="predicted"/>
<dbReference type="RefSeq" id="WP_309204208.1">
    <property type="nucleotide sequence ID" value="NZ_CP133548.1"/>
</dbReference>
<name>A0AA51RWP2_9GAMM</name>
<keyword evidence="2" id="KW-1185">Reference proteome</keyword>
<dbReference type="EMBL" id="CP133548">
    <property type="protein sequence ID" value="WMS88982.1"/>
    <property type="molecule type" value="Genomic_DNA"/>
</dbReference>
<reference evidence="1 2" key="1">
    <citation type="submission" date="2023-08" db="EMBL/GenBank/DDBJ databases">
        <title>Pleionea litopenaei sp. nov., isolated from stomach of juvenile Litopenaeus vannamei.</title>
        <authorList>
            <person name="Rho A.M."/>
            <person name="Hwang C.Y."/>
        </authorList>
    </citation>
    <scope>NUCLEOTIDE SEQUENCE [LARGE SCALE GENOMIC DNA]</scope>
    <source>
        <strain evidence="1 2">HL-JVS1</strain>
    </source>
</reference>
<dbReference type="KEGG" id="plei:Q9312_08715"/>
<protein>
    <submittedName>
        <fullName evidence="1">Uncharacterized protein</fullName>
    </submittedName>
</protein>
<organism evidence="1 2">
    <name type="scientific">Pleionea litopenaei</name>
    <dbReference type="NCBI Taxonomy" id="3070815"/>
    <lineage>
        <taxon>Bacteria</taxon>
        <taxon>Pseudomonadati</taxon>
        <taxon>Pseudomonadota</taxon>
        <taxon>Gammaproteobacteria</taxon>
        <taxon>Oceanospirillales</taxon>
        <taxon>Pleioneaceae</taxon>
        <taxon>Pleionea</taxon>
    </lineage>
</organism>
<evidence type="ECO:0000313" key="2">
    <source>
        <dbReference type="Proteomes" id="UP001239782"/>
    </source>
</evidence>
<gene>
    <name evidence="1" type="ORF">Q9312_08715</name>
</gene>
<evidence type="ECO:0000313" key="1">
    <source>
        <dbReference type="EMBL" id="WMS88982.1"/>
    </source>
</evidence>
<sequence length="56" mass="6599">MFVHRHLAYPVEEGSMEDFLAAIAQQKSKAPKNEPSQYNYLEQRFAEEQTQLKTNR</sequence>
<dbReference type="Proteomes" id="UP001239782">
    <property type="component" value="Chromosome"/>
</dbReference>